<sequence>MLFVLDCSVAINWCLEDENNIYAEAVYEIIIQQNQALVPAFFWLEISNVLWVAEKRNRNTREKTDQVIKLLQSLPILIDAKPITESVNDTLNLARQYNLAAYDAAYLELAIREGLLLATTDDKLANAAKQLGIFIEDPN</sequence>
<dbReference type="Proteomes" id="UP001212123">
    <property type="component" value="Unassembled WGS sequence"/>
</dbReference>
<dbReference type="Gene3D" id="3.40.50.1010">
    <property type="entry name" value="5'-nuclease"/>
    <property type="match status" value="1"/>
</dbReference>
<evidence type="ECO:0000313" key="3">
    <source>
        <dbReference type="EMBL" id="MDB9485531.1"/>
    </source>
</evidence>
<reference evidence="3 4" key="1">
    <citation type="submission" date="2023-01" db="EMBL/GenBank/DDBJ databases">
        <title>Genomes from the Australian National Cyanobacteria Reference Collection.</title>
        <authorList>
            <person name="Willis A."/>
            <person name="Lee E.M.F."/>
        </authorList>
    </citation>
    <scope>NUCLEOTIDE SEQUENCE [LARGE SCALE GENOMIC DNA]</scope>
    <source>
        <strain evidence="3 4">CS-537/01</strain>
    </source>
</reference>
<dbReference type="PANTHER" id="PTHR35901:SF1">
    <property type="entry name" value="EXONUCLEASE VAPC9"/>
    <property type="match status" value="1"/>
</dbReference>
<evidence type="ECO:0000256" key="1">
    <source>
        <dbReference type="ARBA" id="ARBA00022842"/>
    </source>
</evidence>
<dbReference type="InterPro" id="IPR002716">
    <property type="entry name" value="PIN_dom"/>
</dbReference>
<dbReference type="PANTHER" id="PTHR35901">
    <property type="entry name" value="RIBONUCLEASE VAPC3"/>
    <property type="match status" value="1"/>
</dbReference>
<keyword evidence="1" id="KW-0460">Magnesium</keyword>
<dbReference type="Pfam" id="PF01850">
    <property type="entry name" value="PIN"/>
    <property type="match status" value="1"/>
</dbReference>
<gene>
    <name evidence="3" type="ORF">PN492_03050</name>
</gene>
<organism evidence="3 4">
    <name type="scientific">Dolichospermum circinale CS-537/01</name>
    <dbReference type="NCBI Taxonomy" id="3021739"/>
    <lineage>
        <taxon>Bacteria</taxon>
        <taxon>Bacillati</taxon>
        <taxon>Cyanobacteriota</taxon>
        <taxon>Cyanophyceae</taxon>
        <taxon>Nostocales</taxon>
        <taxon>Aphanizomenonaceae</taxon>
        <taxon>Dolichospermum</taxon>
        <taxon>Dolichospermum circinale</taxon>
    </lineage>
</organism>
<comment type="caution">
    <text evidence="3">The sequence shown here is derived from an EMBL/GenBank/DDBJ whole genome shotgun (WGS) entry which is preliminary data.</text>
</comment>
<dbReference type="InterPro" id="IPR051619">
    <property type="entry name" value="TypeII_TA_RNase_PINc/VapC"/>
</dbReference>
<dbReference type="EMBL" id="JAQMTU010000022">
    <property type="protein sequence ID" value="MDB9485531.1"/>
    <property type="molecule type" value="Genomic_DNA"/>
</dbReference>
<name>A0ABT5A329_9CYAN</name>
<dbReference type="InterPro" id="IPR044153">
    <property type="entry name" value="PIN_Pae0151-like"/>
</dbReference>
<dbReference type="CDD" id="cd09873">
    <property type="entry name" value="PIN_Pae0151-like"/>
    <property type="match status" value="1"/>
</dbReference>
<evidence type="ECO:0000259" key="2">
    <source>
        <dbReference type="Pfam" id="PF01850"/>
    </source>
</evidence>
<evidence type="ECO:0000313" key="4">
    <source>
        <dbReference type="Proteomes" id="UP001212123"/>
    </source>
</evidence>
<keyword evidence="4" id="KW-1185">Reference proteome</keyword>
<dbReference type="InterPro" id="IPR029060">
    <property type="entry name" value="PIN-like_dom_sf"/>
</dbReference>
<feature type="domain" description="PIN" evidence="2">
    <location>
        <begin position="4"/>
        <end position="129"/>
    </location>
</feature>
<dbReference type="SUPFAM" id="SSF88723">
    <property type="entry name" value="PIN domain-like"/>
    <property type="match status" value="1"/>
</dbReference>
<accession>A0ABT5A329</accession>
<dbReference type="RefSeq" id="WP_028083061.1">
    <property type="nucleotide sequence ID" value="NZ_JAQMTU010000022.1"/>
</dbReference>
<proteinExistence type="predicted"/>
<protein>
    <submittedName>
        <fullName evidence="3">Type II toxin-antitoxin system VapC family toxin</fullName>
    </submittedName>
</protein>